<sequence length="228" mass="24485">MSDPVRVLIADDQALLRGGFRMLVDSADDLTVVGEAEDGVAAVELTRRLRPDVVLMDVRMPKVDGIEASRIILGAPETAATRIIVLTMFDLDAYVFSALRAGVSGFLLKDVTPAELLNAVRVVAAGESLLAPSVTRRLIAEFCRRPEGPRGGPAPRLDGLTGRERQVLALIALGRSNTEIGRELHISTATVKTHVTGLLRKLDARDRVQLVIIAHRNDVVAPGTSGIM</sequence>
<evidence type="ECO:0000256" key="4">
    <source>
        <dbReference type="ARBA" id="ARBA00023163"/>
    </source>
</evidence>
<dbReference type="SMART" id="SM00448">
    <property type="entry name" value="REC"/>
    <property type="match status" value="1"/>
</dbReference>
<dbReference type="PRINTS" id="PR00038">
    <property type="entry name" value="HTHLUXR"/>
</dbReference>
<dbReference type="PANTHER" id="PTHR43214:SF24">
    <property type="entry name" value="TRANSCRIPTIONAL REGULATORY PROTEIN NARL-RELATED"/>
    <property type="match status" value="1"/>
</dbReference>
<dbReference type="PROSITE" id="PS50110">
    <property type="entry name" value="RESPONSE_REGULATORY"/>
    <property type="match status" value="1"/>
</dbReference>
<evidence type="ECO:0000259" key="6">
    <source>
        <dbReference type="PROSITE" id="PS50043"/>
    </source>
</evidence>
<evidence type="ECO:0000256" key="3">
    <source>
        <dbReference type="ARBA" id="ARBA00023125"/>
    </source>
</evidence>
<dbReference type="SUPFAM" id="SSF52172">
    <property type="entry name" value="CheY-like"/>
    <property type="match status" value="1"/>
</dbReference>
<dbReference type="Proteomes" id="UP001595833">
    <property type="component" value="Unassembled WGS sequence"/>
</dbReference>
<organism evidence="8 9">
    <name type="scientific">Saccharothrix xinjiangensis</name>
    <dbReference type="NCBI Taxonomy" id="204798"/>
    <lineage>
        <taxon>Bacteria</taxon>
        <taxon>Bacillati</taxon>
        <taxon>Actinomycetota</taxon>
        <taxon>Actinomycetes</taxon>
        <taxon>Pseudonocardiales</taxon>
        <taxon>Pseudonocardiaceae</taxon>
        <taxon>Saccharothrix</taxon>
    </lineage>
</organism>
<dbReference type="SUPFAM" id="SSF46894">
    <property type="entry name" value="C-terminal effector domain of the bipartite response regulators"/>
    <property type="match status" value="1"/>
</dbReference>
<evidence type="ECO:0000256" key="2">
    <source>
        <dbReference type="ARBA" id="ARBA00023015"/>
    </source>
</evidence>
<keyword evidence="4" id="KW-0804">Transcription</keyword>
<dbReference type="PROSITE" id="PS50043">
    <property type="entry name" value="HTH_LUXR_2"/>
    <property type="match status" value="1"/>
</dbReference>
<keyword evidence="2" id="KW-0805">Transcription regulation</keyword>
<dbReference type="EMBL" id="JBHSJB010000018">
    <property type="protein sequence ID" value="MFC5056262.1"/>
    <property type="molecule type" value="Genomic_DNA"/>
</dbReference>
<dbReference type="InterPro" id="IPR001789">
    <property type="entry name" value="Sig_transdc_resp-reg_receiver"/>
</dbReference>
<comment type="caution">
    <text evidence="8">The sequence shown here is derived from an EMBL/GenBank/DDBJ whole genome shotgun (WGS) entry which is preliminary data.</text>
</comment>
<dbReference type="InterPro" id="IPR016032">
    <property type="entry name" value="Sig_transdc_resp-reg_C-effctor"/>
</dbReference>
<dbReference type="SMART" id="SM00421">
    <property type="entry name" value="HTH_LUXR"/>
    <property type="match status" value="1"/>
</dbReference>
<evidence type="ECO:0000313" key="9">
    <source>
        <dbReference type="Proteomes" id="UP001595833"/>
    </source>
</evidence>
<accession>A0ABV9Y3M5</accession>
<dbReference type="InterPro" id="IPR058245">
    <property type="entry name" value="NreC/VraR/RcsB-like_REC"/>
</dbReference>
<keyword evidence="1 5" id="KW-0597">Phosphoprotein</keyword>
<evidence type="ECO:0000256" key="5">
    <source>
        <dbReference type="PROSITE-ProRule" id="PRU00169"/>
    </source>
</evidence>
<dbReference type="InterPro" id="IPR000792">
    <property type="entry name" value="Tscrpt_reg_LuxR_C"/>
</dbReference>
<evidence type="ECO:0000259" key="7">
    <source>
        <dbReference type="PROSITE" id="PS50110"/>
    </source>
</evidence>
<dbReference type="RefSeq" id="WP_344040690.1">
    <property type="nucleotide sequence ID" value="NZ_BAAAKE010000024.1"/>
</dbReference>
<evidence type="ECO:0000256" key="1">
    <source>
        <dbReference type="ARBA" id="ARBA00022553"/>
    </source>
</evidence>
<proteinExistence type="predicted"/>
<feature type="domain" description="Response regulatory" evidence="7">
    <location>
        <begin position="6"/>
        <end position="124"/>
    </location>
</feature>
<evidence type="ECO:0000313" key="8">
    <source>
        <dbReference type="EMBL" id="MFC5056262.1"/>
    </source>
</evidence>
<name>A0ABV9Y3M5_9PSEU</name>
<reference evidence="9" key="1">
    <citation type="journal article" date="2019" name="Int. J. Syst. Evol. Microbiol.">
        <title>The Global Catalogue of Microorganisms (GCM) 10K type strain sequencing project: providing services to taxonomists for standard genome sequencing and annotation.</title>
        <authorList>
            <consortium name="The Broad Institute Genomics Platform"/>
            <consortium name="The Broad Institute Genome Sequencing Center for Infectious Disease"/>
            <person name="Wu L."/>
            <person name="Ma J."/>
        </authorList>
    </citation>
    <scope>NUCLEOTIDE SEQUENCE [LARGE SCALE GENOMIC DNA]</scope>
    <source>
        <strain evidence="9">KCTC 12848</strain>
    </source>
</reference>
<dbReference type="InterPro" id="IPR011006">
    <property type="entry name" value="CheY-like_superfamily"/>
</dbReference>
<keyword evidence="3" id="KW-0238">DNA-binding</keyword>
<dbReference type="InterPro" id="IPR039420">
    <property type="entry name" value="WalR-like"/>
</dbReference>
<dbReference type="CDD" id="cd06170">
    <property type="entry name" value="LuxR_C_like"/>
    <property type="match status" value="1"/>
</dbReference>
<dbReference type="CDD" id="cd17535">
    <property type="entry name" value="REC_NarL-like"/>
    <property type="match status" value="1"/>
</dbReference>
<feature type="modified residue" description="4-aspartylphosphate" evidence="5">
    <location>
        <position position="57"/>
    </location>
</feature>
<keyword evidence="9" id="KW-1185">Reference proteome</keyword>
<dbReference type="Pfam" id="PF00196">
    <property type="entry name" value="GerE"/>
    <property type="match status" value="1"/>
</dbReference>
<dbReference type="Pfam" id="PF00072">
    <property type="entry name" value="Response_reg"/>
    <property type="match status" value="1"/>
</dbReference>
<gene>
    <name evidence="8" type="ORF">ACFPFM_21195</name>
</gene>
<dbReference type="Gene3D" id="3.40.50.2300">
    <property type="match status" value="1"/>
</dbReference>
<feature type="domain" description="HTH luxR-type" evidence="6">
    <location>
        <begin position="153"/>
        <end position="218"/>
    </location>
</feature>
<protein>
    <submittedName>
        <fullName evidence="8">Response regulator</fullName>
    </submittedName>
</protein>
<dbReference type="PANTHER" id="PTHR43214">
    <property type="entry name" value="TWO-COMPONENT RESPONSE REGULATOR"/>
    <property type="match status" value="1"/>
</dbReference>